<gene>
    <name evidence="1" type="ORF">GNZ13_50235</name>
</gene>
<keyword evidence="2" id="KW-1185">Reference proteome</keyword>
<dbReference type="EMBL" id="WOEZ01000327">
    <property type="protein sequence ID" value="NPT62469.1"/>
    <property type="molecule type" value="Genomic_DNA"/>
</dbReference>
<organism evidence="1 2">
    <name type="scientific">Paraburkholderia elongata</name>
    <dbReference type="NCBI Taxonomy" id="2675747"/>
    <lineage>
        <taxon>Bacteria</taxon>
        <taxon>Pseudomonadati</taxon>
        <taxon>Pseudomonadota</taxon>
        <taxon>Betaproteobacteria</taxon>
        <taxon>Burkholderiales</taxon>
        <taxon>Burkholderiaceae</taxon>
        <taxon>Paraburkholderia</taxon>
    </lineage>
</organism>
<accession>A0A972P1K5</accession>
<comment type="caution">
    <text evidence="1">The sequence shown here is derived from an EMBL/GenBank/DDBJ whole genome shotgun (WGS) entry which is preliminary data.</text>
</comment>
<proteinExistence type="predicted"/>
<dbReference type="AlphaFoldDB" id="A0A972P1K5"/>
<dbReference type="Proteomes" id="UP000655523">
    <property type="component" value="Unassembled WGS sequence"/>
</dbReference>
<dbReference type="RefSeq" id="WP_172178930.1">
    <property type="nucleotide sequence ID" value="NZ_WOEZ01000327.1"/>
</dbReference>
<evidence type="ECO:0000313" key="1">
    <source>
        <dbReference type="EMBL" id="NPT62469.1"/>
    </source>
</evidence>
<protein>
    <submittedName>
        <fullName evidence="1">Uncharacterized protein</fullName>
    </submittedName>
</protein>
<reference evidence="1 2" key="1">
    <citation type="submission" date="2019-11" db="EMBL/GenBank/DDBJ databases">
        <title>Metabolism of dissolved organic matter in forest soils.</title>
        <authorList>
            <person name="Cyle K.T."/>
            <person name="Wilhelm R.C."/>
            <person name="Martinez C.E."/>
        </authorList>
    </citation>
    <scope>NUCLEOTIDE SEQUENCE [LARGE SCALE GENOMIC DNA]</scope>
    <source>
        <strain evidence="1 2">5N</strain>
    </source>
</reference>
<name>A0A972P1K5_9BURK</name>
<evidence type="ECO:0000313" key="2">
    <source>
        <dbReference type="Proteomes" id="UP000655523"/>
    </source>
</evidence>
<sequence>MPIDISISLMGEQQKEGNLGIGVNAALGNRVFRVAVADVNGSNNGRERFAHKKFSTRSIEKDGAKKLLGKKLWPLIGHSRPVSGQ</sequence>